<evidence type="ECO:0000313" key="6">
    <source>
        <dbReference type="EMBL" id="MCY1077473.1"/>
    </source>
</evidence>
<dbReference type="InterPro" id="IPR036388">
    <property type="entry name" value="WH-like_DNA-bd_sf"/>
</dbReference>
<evidence type="ECO:0000256" key="2">
    <source>
        <dbReference type="ARBA" id="ARBA00023015"/>
    </source>
</evidence>
<dbReference type="InterPro" id="IPR005119">
    <property type="entry name" value="LysR_subst-bd"/>
</dbReference>
<comment type="caution">
    <text evidence="6">The sequence shown here is derived from an EMBL/GenBank/DDBJ whole genome shotgun (WGS) entry which is preliminary data.</text>
</comment>
<dbReference type="NCBIfam" id="NF008352">
    <property type="entry name" value="PRK11139.1"/>
    <property type="match status" value="1"/>
</dbReference>
<dbReference type="Gene3D" id="1.10.10.10">
    <property type="entry name" value="Winged helix-like DNA-binding domain superfamily/Winged helix DNA-binding domain"/>
    <property type="match status" value="1"/>
</dbReference>
<dbReference type="RefSeq" id="WP_267536302.1">
    <property type="nucleotide sequence ID" value="NZ_JAPNKA010000001.1"/>
</dbReference>
<dbReference type="InterPro" id="IPR058163">
    <property type="entry name" value="LysR-type_TF_proteobact-type"/>
</dbReference>
<dbReference type="EMBL" id="JAPNKA010000001">
    <property type="protein sequence ID" value="MCY1077473.1"/>
    <property type="molecule type" value="Genomic_DNA"/>
</dbReference>
<dbReference type="PANTHER" id="PTHR30537">
    <property type="entry name" value="HTH-TYPE TRANSCRIPTIONAL REGULATOR"/>
    <property type="match status" value="1"/>
</dbReference>
<dbReference type="InterPro" id="IPR036390">
    <property type="entry name" value="WH_DNA-bd_sf"/>
</dbReference>
<dbReference type="Proteomes" id="UP001207654">
    <property type="component" value="Unassembled WGS sequence"/>
</dbReference>
<feature type="domain" description="HTH lysR-type" evidence="5">
    <location>
        <begin position="6"/>
        <end position="63"/>
    </location>
</feature>
<dbReference type="PROSITE" id="PS50931">
    <property type="entry name" value="HTH_LYSR"/>
    <property type="match status" value="1"/>
</dbReference>
<sequence length="296" mass="32311">MTPPLPPLNALRAFEAAARHRHLGRAARELGVTHGAVSRQVHHLEEHLGCRLFTRTGRGLELTERGRELAERATRIFAELALAVDRVSANPTPATLVVGAPRAFATRWLAPRLGGFCETHPWIELRLDGSRDEAELGRGEADVSIRFGEGPWPGVVVDPLGEERLFPVCAPSLLHGPRPLRSVEDLPRHTLLHYADTPDWPNWLAAVGALGVDVTRGPRFSEMTALLSAAEAGQGLAIARTSLVQHELQSGRLVRPFPGEAVDGRAYVLLTTARAQRQPKVSAFRAWLLRTANPSS</sequence>
<comment type="similarity">
    <text evidence="1">Belongs to the LysR transcriptional regulatory family.</text>
</comment>
<dbReference type="PRINTS" id="PR00039">
    <property type="entry name" value="HTHLYSR"/>
</dbReference>
<evidence type="ECO:0000256" key="4">
    <source>
        <dbReference type="ARBA" id="ARBA00023163"/>
    </source>
</evidence>
<dbReference type="Gene3D" id="3.40.190.10">
    <property type="entry name" value="Periplasmic binding protein-like II"/>
    <property type="match status" value="2"/>
</dbReference>
<name>A0ABT4A733_9BACT</name>
<keyword evidence="7" id="KW-1185">Reference proteome</keyword>
<keyword evidence="2" id="KW-0805">Transcription regulation</keyword>
<dbReference type="Pfam" id="PF03466">
    <property type="entry name" value="LysR_substrate"/>
    <property type="match status" value="1"/>
</dbReference>
<keyword evidence="3" id="KW-0238">DNA-binding</keyword>
<keyword evidence="4" id="KW-0804">Transcription</keyword>
<reference evidence="6 7" key="1">
    <citation type="submission" date="2022-11" db="EMBL/GenBank/DDBJ databases">
        <title>Minimal conservation of predation-associated metabolite biosynthetic gene clusters underscores biosynthetic potential of Myxococcota including descriptions for ten novel species: Archangium lansinium sp. nov., Myxococcus landrumus sp. nov., Nannocystis bai.</title>
        <authorList>
            <person name="Ahearne A."/>
            <person name="Stevens C."/>
            <person name="Phillips K."/>
        </authorList>
    </citation>
    <scope>NUCLEOTIDE SEQUENCE [LARGE SCALE GENOMIC DNA]</scope>
    <source>
        <strain evidence="6 7">MIWBW</strain>
    </source>
</reference>
<evidence type="ECO:0000256" key="1">
    <source>
        <dbReference type="ARBA" id="ARBA00009437"/>
    </source>
</evidence>
<dbReference type="InterPro" id="IPR000847">
    <property type="entry name" value="LysR_HTH_N"/>
</dbReference>
<evidence type="ECO:0000256" key="3">
    <source>
        <dbReference type="ARBA" id="ARBA00023125"/>
    </source>
</evidence>
<organism evidence="6 7">
    <name type="scientific">Archangium lansingense</name>
    <dbReference type="NCBI Taxonomy" id="2995310"/>
    <lineage>
        <taxon>Bacteria</taxon>
        <taxon>Pseudomonadati</taxon>
        <taxon>Myxococcota</taxon>
        <taxon>Myxococcia</taxon>
        <taxon>Myxococcales</taxon>
        <taxon>Cystobacterineae</taxon>
        <taxon>Archangiaceae</taxon>
        <taxon>Archangium</taxon>
    </lineage>
</organism>
<proteinExistence type="inferred from homology"/>
<dbReference type="PANTHER" id="PTHR30537:SF74">
    <property type="entry name" value="HTH-TYPE TRANSCRIPTIONAL REGULATOR TRPI"/>
    <property type="match status" value="1"/>
</dbReference>
<dbReference type="CDD" id="cd08432">
    <property type="entry name" value="PBP2_GcdR_TrpI_HvrB_AmpR_like"/>
    <property type="match status" value="1"/>
</dbReference>
<dbReference type="SUPFAM" id="SSF46785">
    <property type="entry name" value="Winged helix' DNA-binding domain"/>
    <property type="match status" value="1"/>
</dbReference>
<evidence type="ECO:0000313" key="7">
    <source>
        <dbReference type="Proteomes" id="UP001207654"/>
    </source>
</evidence>
<gene>
    <name evidence="6" type="primary">gcvA</name>
    <name evidence="6" type="ORF">OV287_23670</name>
</gene>
<dbReference type="SUPFAM" id="SSF53850">
    <property type="entry name" value="Periplasmic binding protein-like II"/>
    <property type="match status" value="1"/>
</dbReference>
<dbReference type="Pfam" id="PF00126">
    <property type="entry name" value="HTH_1"/>
    <property type="match status" value="1"/>
</dbReference>
<evidence type="ECO:0000259" key="5">
    <source>
        <dbReference type="PROSITE" id="PS50931"/>
    </source>
</evidence>
<accession>A0ABT4A733</accession>
<protein>
    <submittedName>
        <fullName evidence="6">Transcriptional regulator GcvA</fullName>
    </submittedName>
</protein>